<feature type="transmembrane region" description="Helical" evidence="9">
    <location>
        <begin position="447"/>
        <end position="469"/>
    </location>
</feature>
<dbReference type="SMART" id="SM00241">
    <property type="entry name" value="ZP"/>
    <property type="match status" value="1"/>
</dbReference>
<evidence type="ECO:0000256" key="7">
    <source>
        <dbReference type="ARBA" id="ARBA00023136"/>
    </source>
</evidence>
<evidence type="ECO:0000256" key="9">
    <source>
        <dbReference type="SAM" id="Phobius"/>
    </source>
</evidence>
<dbReference type="PROSITE" id="PS51034">
    <property type="entry name" value="ZP_2"/>
    <property type="match status" value="1"/>
</dbReference>
<feature type="transmembrane region" description="Helical" evidence="9">
    <location>
        <begin position="7"/>
        <end position="24"/>
    </location>
</feature>
<evidence type="ECO:0000256" key="4">
    <source>
        <dbReference type="ARBA" id="ARBA00022692"/>
    </source>
</evidence>
<dbReference type="PANTHER" id="PTHR22907:SF58">
    <property type="entry name" value="ZP DOMAIN-CONTAINING PROTEIN"/>
    <property type="match status" value="1"/>
</dbReference>
<evidence type="ECO:0000256" key="8">
    <source>
        <dbReference type="SAM" id="MobiDB-lite"/>
    </source>
</evidence>
<evidence type="ECO:0000313" key="11">
    <source>
        <dbReference type="EMBL" id="CAI5440619.1"/>
    </source>
</evidence>
<proteinExistence type="predicted"/>
<keyword evidence="3" id="KW-1003">Cell membrane</keyword>
<sequence>MNWVFDFWYFLVVFLIGVMANYYPTVPPPKLECNSDSIRLHINPSGNFGGHVYVRGFFPQSVCHLNYCHKLTNQPIIMDLSFRGPCNLRRRRSISPPSISYDVTVIIQHHPLFVTSFDKAYRLNCIYQQKDIDVQQKLDVNDIPQTDVKINSAPQCRYDVLSGSISGPIVKFANVGDIVYHKWTCDSEFFGFLVHSCVVRDDSGKIYQFIDERGCVTDSTLFPEVSYSVDLKSAFTNVRAFRYADQVMVHFTCQITTCRLSENGCEGISPPTCAPIEMGPIPVHYTKKEPKIAQEPETLPTRTTRSSSSTTSTTTQKSTSSSYSYPNTEPDDGSLQDNTVELPILKSPKFGLEISKDPEIDTDNIGLEISGEGFSIETLSKTLDIPLEPFPFPTKATIFQHRTPRGTFENSQNSNNFTIEVEAKQMLILEDDKDIQKSSVDLENSRILLILVVSQVLTIVALISQFLYYRRVYRK</sequence>
<evidence type="ECO:0000313" key="12">
    <source>
        <dbReference type="Proteomes" id="UP001152747"/>
    </source>
</evidence>
<dbReference type="GO" id="GO:0042302">
    <property type="term" value="F:structural constituent of cuticle"/>
    <property type="evidence" value="ECO:0007669"/>
    <property type="project" value="UniProtKB-KW"/>
</dbReference>
<dbReference type="InterPro" id="IPR001507">
    <property type="entry name" value="ZP_dom"/>
</dbReference>
<dbReference type="AlphaFoldDB" id="A0A9P1MUJ6"/>
<evidence type="ECO:0000256" key="5">
    <source>
        <dbReference type="ARBA" id="ARBA00022729"/>
    </source>
</evidence>
<keyword evidence="12" id="KW-1185">Reference proteome</keyword>
<dbReference type="InterPro" id="IPR057475">
    <property type="entry name" value="CUT_C"/>
</dbReference>
<keyword evidence="2" id="KW-0193">Cuticle</keyword>
<reference evidence="11" key="1">
    <citation type="submission" date="2022-11" db="EMBL/GenBank/DDBJ databases">
        <authorList>
            <person name="Kikuchi T."/>
        </authorList>
    </citation>
    <scope>NUCLEOTIDE SEQUENCE</scope>
    <source>
        <strain evidence="11">PS1010</strain>
    </source>
</reference>
<dbReference type="InterPro" id="IPR056953">
    <property type="entry name" value="CUT_N"/>
</dbReference>
<dbReference type="InterPro" id="IPR051962">
    <property type="entry name" value="Cuticlin"/>
</dbReference>
<dbReference type="PANTHER" id="PTHR22907">
    <property type="entry name" value="GH04558P"/>
    <property type="match status" value="1"/>
</dbReference>
<organism evidence="11 12">
    <name type="scientific">Caenorhabditis angaria</name>
    <dbReference type="NCBI Taxonomy" id="860376"/>
    <lineage>
        <taxon>Eukaryota</taxon>
        <taxon>Metazoa</taxon>
        <taxon>Ecdysozoa</taxon>
        <taxon>Nematoda</taxon>
        <taxon>Chromadorea</taxon>
        <taxon>Rhabditida</taxon>
        <taxon>Rhabditina</taxon>
        <taxon>Rhabditomorpha</taxon>
        <taxon>Rhabditoidea</taxon>
        <taxon>Rhabditidae</taxon>
        <taxon>Peloderinae</taxon>
        <taxon>Caenorhabditis</taxon>
    </lineage>
</organism>
<evidence type="ECO:0000256" key="1">
    <source>
        <dbReference type="ARBA" id="ARBA00004251"/>
    </source>
</evidence>
<evidence type="ECO:0000256" key="6">
    <source>
        <dbReference type="ARBA" id="ARBA00022989"/>
    </source>
</evidence>
<dbReference type="Pfam" id="PF25301">
    <property type="entry name" value="CUT_C"/>
    <property type="match status" value="1"/>
</dbReference>
<dbReference type="EMBL" id="CANHGI010000002">
    <property type="protein sequence ID" value="CAI5440619.1"/>
    <property type="molecule type" value="Genomic_DNA"/>
</dbReference>
<accession>A0A9P1MUJ6</accession>
<dbReference type="GO" id="GO:0005886">
    <property type="term" value="C:plasma membrane"/>
    <property type="evidence" value="ECO:0007669"/>
    <property type="project" value="UniProtKB-SubCell"/>
</dbReference>
<dbReference type="Pfam" id="PF25057">
    <property type="entry name" value="CUT_N"/>
    <property type="match status" value="1"/>
</dbReference>
<comment type="caution">
    <text evidence="11">The sequence shown here is derived from an EMBL/GenBank/DDBJ whole genome shotgun (WGS) entry which is preliminary data.</text>
</comment>
<dbReference type="OrthoDB" id="6139674at2759"/>
<dbReference type="Proteomes" id="UP001152747">
    <property type="component" value="Unassembled WGS sequence"/>
</dbReference>
<name>A0A9P1MUJ6_9PELO</name>
<keyword evidence="4 9" id="KW-0812">Transmembrane</keyword>
<evidence type="ECO:0000256" key="3">
    <source>
        <dbReference type="ARBA" id="ARBA00022475"/>
    </source>
</evidence>
<comment type="subcellular location">
    <subcellularLocation>
        <location evidence="1">Cell membrane</location>
        <topology evidence="1">Single-pass type I membrane protein</topology>
    </subcellularLocation>
</comment>
<keyword evidence="7 9" id="KW-0472">Membrane</keyword>
<evidence type="ECO:0000256" key="2">
    <source>
        <dbReference type="ARBA" id="ARBA00022460"/>
    </source>
</evidence>
<evidence type="ECO:0000259" key="10">
    <source>
        <dbReference type="PROSITE" id="PS51034"/>
    </source>
</evidence>
<feature type="compositionally biased region" description="Low complexity" evidence="8">
    <location>
        <begin position="301"/>
        <end position="322"/>
    </location>
</feature>
<keyword evidence="5" id="KW-0732">Signal</keyword>
<feature type="domain" description="ZP" evidence="10">
    <location>
        <begin position="32"/>
        <end position="272"/>
    </location>
</feature>
<protein>
    <recommendedName>
        <fullName evidence="10">ZP domain-containing protein</fullName>
    </recommendedName>
</protein>
<gene>
    <name evidence="11" type="ORF">CAMP_LOCUS3256</name>
</gene>
<keyword evidence="6 9" id="KW-1133">Transmembrane helix</keyword>
<feature type="region of interest" description="Disordered" evidence="8">
    <location>
        <begin position="290"/>
        <end position="336"/>
    </location>
</feature>